<sequence length="111" mass="12332">MENTSNRNTVSNSDSENHWQQAENEENKTQEPNDQKLDLRSAEANGFGTGEDLEEHSIYASSYDDPEEGDDEDEEDDDEEDSTDRDWGTVDPQEHPGIPSDMDPSGPGSAV</sequence>
<feature type="compositionally biased region" description="Polar residues" evidence="1">
    <location>
        <begin position="1"/>
        <end position="22"/>
    </location>
</feature>
<feature type="compositionally biased region" description="Basic and acidic residues" evidence="1">
    <location>
        <begin position="84"/>
        <end position="94"/>
    </location>
</feature>
<organism evidence="2 3">
    <name type="scientific">Flavobacterium noncentrifugens</name>
    <dbReference type="NCBI Taxonomy" id="1128970"/>
    <lineage>
        <taxon>Bacteria</taxon>
        <taxon>Pseudomonadati</taxon>
        <taxon>Bacteroidota</taxon>
        <taxon>Flavobacteriia</taxon>
        <taxon>Flavobacteriales</taxon>
        <taxon>Flavobacteriaceae</taxon>
        <taxon>Flavobacterium</taxon>
    </lineage>
</organism>
<gene>
    <name evidence="2" type="ORF">SAMN04487935_2687</name>
</gene>
<protein>
    <submittedName>
        <fullName evidence="2">Uncharacterized protein</fullName>
    </submittedName>
</protein>
<feature type="compositionally biased region" description="Acidic residues" evidence="1">
    <location>
        <begin position="64"/>
        <end position="83"/>
    </location>
</feature>
<name>A0A1G8ZPE6_9FLAO</name>
<dbReference type="AlphaFoldDB" id="A0A1G8ZPE6"/>
<feature type="region of interest" description="Disordered" evidence="1">
    <location>
        <begin position="1"/>
        <end position="111"/>
    </location>
</feature>
<evidence type="ECO:0000313" key="2">
    <source>
        <dbReference type="EMBL" id="SDK16976.1"/>
    </source>
</evidence>
<accession>A0A1G8ZPE6</accession>
<dbReference type="EMBL" id="FNEZ01000004">
    <property type="protein sequence ID" value="SDK16976.1"/>
    <property type="molecule type" value="Genomic_DNA"/>
</dbReference>
<evidence type="ECO:0000256" key="1">
    <source>
        <dbReference type="SAM" id="MobiDB-lite"/>
    </source>
</evidence>
<dbReference type="Proteomes" id="UP000199580">
    <property type="component" value="Unassembled WGS sequence"/>
</dbReference>
<keyword evidence="3" id="KW-1185">Reference proteome</keyword>
<proteinExistence type="predicted"/>
<evidence type="ECO:0000313" key="3">
    <source>
        <dbReference type="Proteomes" id="UP000199580"/>
    </source>
</evidence>
<dbReference type="RefSeq" id="WP_091396488.1">
    <property type="nucleotide sequence ID" value="NZ_BKAI01000008.1"/>
</dbReference>
<feature type="compositionally biased region" description="Basic and acidic residues" evidence="1">
    <location>
        <begin position="25"/>
        <end position="41"/>
    </location>
</feature>
<reference evidence="2 3" key="1">
    <citation type="submission" date="2016-10" db="EMBL/GenBank/DDBJ databases">
        <authorList>
            <person name="de Groot N.N."/>
        </authorList>
    </citation>
    <scope>NUCLEOTIDE SEQUENCE [LARGE SCALE GENOMIC DNA]</scope>
    <source>
        <strain evidence="2 3">CGMCC 1.10076</strain>
    </source>
</reference>